<keyword evidence="2" id="KW-1185">Reference proteome</keyword>
<name>A0A093DYG6_TAUER</name>
<dbReference type="Proteomes" id="UP000053661">
    <property type="component" value="Unassembled WGS sequence"/>
</dbReference>
<protein>
    <submittedName>
        <fullName evidence="1">Separin</fullName>
    </submittedName>
</protein>
<proteinExistence type="predicted"/>
<feature type="non-terminal residue" evidence="1">
    <location>
        <position position="48"/>
    </location>
</feature>
<dbReference type="EMBL" id="KL453170">
    <property type="protein sequence ID" value="KFV07216.1"/>
    <property type="molecule type" value="Genomic_DNA"/>
</dbReference>
<gene>
    <name evidence="1" type="ORF">N340_08865</name>
</gene>
<sequence>SSLDSLREALRLLELVPRSAQNRDRLLDDRAQALLWLYICTLESKLEK</sequence>
<accession>A0A093DYG6</accession>
<reference evidence="1 2" key="1">
    <citation type="submission" date="2014-04" db="EMBL/GenBank/DDBJ databases">
        <title>Genome evolution of avian class.</title>
        <authorList>
            <person name="Zhang G."/>
            <person name="Li C."/>
        </authorList>
    </citation>
    <scope>NUCLEOTIDE SEQUENCE [LARGE SCALE GENOMIC DNA]</scope>
    <source>
        <strain evidence="1">BGI_N340</strain>
    </source>
</reference>
<dbReference type="AlphaFoldDB" id="A0A093DYG6"/>
<feature type="non-terminal residue" evidence="1">
    <location>
        <position position="1"/>
    </location>
</feature>
<evidence type="ECO:0000313" key="1">
    <source>
        <dbReference type="EMBL" id="KFV07216.1"/>
    </source>
</evidence>
<evidence type="ECO:0000313" key="2">
    <source>
        <dbReference type="Proteomes" id="UP000053661"/>
    </source>
</evidence>
<organism evidence="1 2">
    <name type="scientific">Tauraco erythrolophus</name>
    <name type="common">Red-crested turaco</name>
    <dbReference type="NCBI Taxonomy" id="121530"/>
    <lineage>
        <taxon>Eukaryota</taxon>
        <taxon>Metazoa</taxon>
        <taxon>Chordata</taxon>
        <taxon>Craniata</taxon>
        <taxon>Vertebrata</taxon>
        <taxon>Euteleostomi</taxon>
        <taxon>Archelosauria</taxon>
        <taxon>Archosauria</taxon>
        <taxon>Dinosauria</taxon>
        <taxon>Saurischia</taxon>
        <taxon>Theropoda</taxon>
        <taxon>Coelurosauria</taxon>
        <taxon>Aves</taxon>
        <taxon>Neognathae</taxon>
        <taxon>Neoaves</taxon>
        <taxon>Otidimorphae</taxon>
        <taxon>Musophagiformes</taxon>
        <taxon>Musophagidae</taxon>
        <taxon>Tauraco</taxon>
    </lineage>
</organism>